<keyword evidence="7 8" id="KW-0133">Cell shape</keyword>
<dbReference type="InterPro" id="IPR036565">
    <property type="entry name" value="Mur-like_cat_sf"/>
</dbReference>
<evidence type="ECO:0000256" key="4">
    <source>
        <dbReference type="ARBA" id="ARBA00022598"/>
    </source>
</evidence>
<gene>
    <name evidence="7 11" type="primary">murD</name>
    <name evidence="11" type="ORF">COT65_01465</name>
</gene>
<protein>
    <recommendedName>
        <fullName evidence="7 8">UDP-N-acetylmuramoylalanine--D-glutamate ligase</fullName>
        <ecNumber evidence="7 8">6.3.2.9</ecNumber>
    </recommendedName>
    <alternativeName>
        <fullName evidence="7">D-glutamic acid-adding enzyme</fullName>
    </alternativeName>
    <alternativeName>
        <fullName evidence="7">UDP-N-acetylmuramoyl-L-alanyl-D-glutamate synthetase</fullName>
    </alternativeName>
</protein>
<dbReference type="Pfam" id="PF21799">
    <property type="entry name" value="MurD-like_N"/>
    <property type="match status" value="1"/>
</dbReference>
<evidence type="ECO:0000256" key="5">
    <source>
        <dbReference type="ARBA" id="ARBA00022741"/>
    </source>
</evidence>
<keyword evidence="4 7" id="KW-0436">Ligase</keyword>
<evidence type="ECO:0000313" key="11">
    <source>
        <dbReference type="EMBL" id="PIS13952.1"/>
    </source>
</evidence>
<dbReference type="Pfam" id="PF08245">
    <property type="entry name" value="Mur_ligase_M"/>
    <property type="match status" value="1"/>
</dbReference>
<comment type="catalytic activity">
    <reaction evidence="7 8">
        <text>UDP-N-acetyl-alpha-D-muramoyl-L-alanine + D-glutamate + ATP = UDP-N-acetyl-alpha-D-muramoyl-L-alanyl-D-glutamate + ADP + phosphate + H(+)</text>
        <dbReference type="Rhea" id="RHEA:16429"/>
        <dbReference type="ChEBI" id="CHEBI:15378"/>
        <dbReference type="ChEBI" id="CHEBI:29986"/>
        <dbReference type="ChEBI" id="CHEBI:30616"/>
        <dbReference type="ChEBI" id="CHEBI:43474"/>
        <dbReference type="ChEBI" id="CHEBI:83898"/>
        <dbReference type="ChEBI" id="CHEBI:83900"/>
        <dbReference type="ChEBI" id="CHEBI:456216"/>
        <dbReference type="EC" id="6.3.2.9"/>
    </reaction>
</comment>
<dbReference type="SUPFAM" id="SSF51984">
    <property type="entry name" value="MurCD N-terminal domain"/>
    <property type="match status" value="1"/>
</dbReference>
<feature type="domain" description="Mur ligase C-terminal" evidence="9">
    <location>
        <begin position="308"/>
        <end position="427"/>
    </location>
</feature>
<evidence type="ECO:0000256" key="3">
    <source>
        <dbReference type="ARBA" id="ARBA00022490"/>
    </source>
</evidence>
<organism evidence="11 12">
    <name type="scientific">Candidatus Shapirobacteria bacterium CG09_land_8_20_14_0_10_47_13</name>
    <dbReference type="NCBI Taxonomy" id="1974481"/>
    <lineage>
        <taxon>Bacteria</taxon>
        <taxon>Candidatus Shapironibacteriota</taxon>
    </lineage>
</organism>
<dbReference type="Gene3D" id="3.40.1190.10">
    <property type="entry name" value="Mur-like, catalytic domain"/>
    <property type="match status" value="1"/>
</dbReference>
<dbReference type="Pfam" id="PF02875">
    <property type="entry name" value="Mur_ligase_C"/>
    <property type="match status" value="1"/>
</dbReference>
<dbReference type="Gene3D" id="3.90.190.20">
    <property type="entry name" value="Mur ligase, C-terminal domain"/>
    <property type="match status" value="1"/>
</dbReference>
<dbReference type="GO" id="GO:0009252">
    <property type="term" value="P:peptidoglycan biosynthetic process"/>
    <property type="evidence" value="ECO:0007669"/>
    <property type="project" value="UniProtKB-UniRule"/>
</dbReference>
<comment type="similarity">
    <text evidence="7">Belongs to the MurCDEF family.</text>
</comment>
<keyword evidence="7 8" id="KW-0961">Cell wall biogenesis/degradation</keyword>
<proteinExistence type="inferred from homology"/>
<dbReference type="PANTHER" id="PTHR43692:SF1">
    <property type="entry name" value="UDP-N-ACETYLMURAMOYLALANINE--D-GLUTAMATE LIGASE"/>
    <property type="match status" value="1"/>
</dbReference>
<evidence type="ECO:0000256" key="7">
    <source>
        <dbReference type="HAMAP-Rule" id="MF_00639"/>
    </source>
</evidence>
<feature type="binding site" evidence="7">
    <location>
        <begin position="110"/>
        <end position="116"/>
    </location>
    <ligand>
        <name>ATP</name>
        <dbReference type="ChEBI" id="CHEBI:30616"/>
    </ligand>
</feature>
<accession>A0A2H0WMT3</accession>
<dbReference type="InterPro" id="IPR004101">
    <property type="entry name" value="Mur_ligase_C"/>
</dbReference>
<comment type="pathway">
    <text evidence="2 7 8">Cell wall biogenesis; peptidoglycan biosynthesis.</text>
</comment>
<reference evidence="12" key="1">
    <citation type="submission" date="2017-09" db="EMBL/GenBank/DDBJ databases">
        <title>Depth-based differentiation of microbial function through sediment-hosted aquifers and enrichment of novel symbionts in the deep terrestrial subsurface.</title>
        <authorList>
            <person name="Probst A.J."/>
            <person name="Ladd B."/>
            <person name="Jarett J.K."/>
            <person name="Geller-Mcgrath D.E."/>
            <person name="Sieber C.M.K."/>
            <person name="Emerson J.B."/>
            <person name="Anantharaman K."/>
            <person name="Thomas B.C."/>
            <person name="Malmstrom R."/>
            <person name="Stieglmeier M."/>
            <person name="Klingl A."/>
            <person name="Woyke T."/>
            <person name="Ryan C.M."/>
            <person name="Banfield J.F."/>
        </authorList>
    </citation>
    <scope>NUCLEOTIDE SEQUENCE [LARGE SCALE GENOMIC DNA]</scope>
</reference>
<dbReference type="AlphaFoldDB" id="A0A2H0WMT3"/>
<sequence>MKEILGDSVLILGYGREGKSTHQYLLEHYSDKKIGIADQREIKPIDSVAKLYAGKDYLKAVINYDVIVRSPGISLQLPELQAAINSGRKLTSATNIFFSECPGMIIGITGTKGKSTTSSLIAHILGKEYPDVRLVGNIGLPALDYLSGADKKTVFVAELSSHQLEDIHYSPHIAVILAIVPEHLDRYGDFSSYVKAKGQILRYQTPNDIVIFNPSHDIVAQLVSTNPAKKYRLSLKRRKDAFSFLDQGDIFIQKESNRPQFVLHRQEIPLLGEGNIENTLAAITVSHLLNVSLGEIREAIFEFRSLKHRLEFVGEYHGIRFYNDSLATVPEATIHALKALGDDVETLIAGGHDRGLDFSKLGEFLRKRKLRSLVLFPPTGEKIWQAMAKTIPKERLPQRYDVSSMEEAVRIAFQTTPSGKICLLSPASASFGLFRDYAEKGNQFKKYVKNLSSKD</sequence>
<dbReference type="HAMAP" id="MF_00639">
    <property type="entry name" value="MurD"/>
    <property type="match status" value="1"/>
</dbReference>
<evidence type="ECO:0000256" key="1">
    <source>
        <dbReference type="ARBA" id="ARBA00004496"/>
    </source>
</evidence>
<keyword evidence="5 7" id="KW-0547">Nucleotide-binding</keyword>
<keyword evidence="7 8" id="KW-0573">Peptidoglycan synthesis</keyword>
<dbReference type="GO" id="GO:0051301">
    <property type="term" value="P:cell division"/>
    <property type="evidence" value="ECO:0007669"/>
    <property type="project" value="UniProtKB-KW"/>
</dbReference>
<evidence type="ECO:0000256" key="8">
    <source>
        <dbReference type="RuleBase" id="RU003664"/>
    </source>
</evidence>
<dbReference type="SUPFAM" id="SSF53244">
    <property type="entry name" value="MurD-like peptide ligases, peptide-binding domain"/>
    <property type="match status" value="1"/>
</dbReference>
<comment type="function">
    <text evidence="7 8">Cell wall formation. Catalyzes the addition of glutamate to the nucleotide precursor UDP-N-acetylmuramoyl-L-alanine (UMA).</text>
</comment>
<feature type="domain" description="Mur ligase central" evidence="10">
    <location>
        <begin position="108"/>
        <end position="285"/>
    </location>
</feature>
<keyword evidence="7 8" id="KW-0132">Cell division</keyword>
<dbReference type="PANTHER" id="PTHR43692">
    <property type="entry name" value="UDP-N-ACETYLMURAMOYLALANINE--D-GLUTAMATE LIGASE"/>
    <property type="match status" value="1"/>
</dbReference>
<dbReference type="EC" id="6.3.2.9" evidence="7 8"/>
<dbReference type="GO" id="GO:0008360">
    <property type="term" value="P:regulation of cell shape"/>
    <property type="evidence" value="ECO:0007669"/>
    <property type="project" value="UniProtKB-KW"/>
</dbReference>
<dbReference type="Proteomes" id="UP000230033">
    <property type="component" value="Unassembled WGS sequence"/>
</dbReference>
<dbReference type="InterPro" id="IPR013221">
    <property type="entry name" value="Mur_ligase_cen"/>
</dbReference>
<evidence type="ECO:0000313" key="12">
    <source>
        <dbReference type="Proteomes" id="UP000230033"/>
    </source>
</evidence>
<name>A0A2H0WMT3_9BACT</name>
<evidence type="ECO:0000256" key="2">
    <source>
        <dbReference type="ARBA" id="ARBA00004752"/>
    </source>
</evidence>
<dbReference type="GO" id="GO:0008764">
    <property type="term" value="F:UDP-N-acetylmuramoylalanine-D-glutamate ligase activity"/>
    <property type="evidence" value="ECO:0007669"/>
    <property type="project" value="UniProtKB-UniRule"/>
</dbReference>
<dbReference type="Gene3D" id="3.40.50.720">
    <property type="entry name" value="NAD(P)-binding Rossmann-like Domain"/>
    <property type="match status" value="1"/>
</dbReference>
<dbReference type="InterPro" id="IPR005762">
    <property type="entry name" value="MurD"/>
</dbReference>
<evidence type="ECO:0000256" key="6">
    <source>
        <dbReference type="ARBA" id="ARBA00022840"/>
    </source>
</evidence>
<comment type="subcellular location">
    <subcellularLocation>
        <location evidence="1 7 8">Cytoplasm</location>
    </subcellularLocation>
</comment>
<dbReference type="NCBIfam" id="TIGR01087">
    <property type="entry name" value="murD"/>
    <property type="match status" value="1"/>
</dbReference>
<evidence type="ECO:0000259" key="10">
    <source>
        <dbReference type="Pfam" id="PF08245"/>
    </source>
</evidence>
<dbReference type="SUPFAM" id="SSF53623">
    <property type="entry name" value="MurD-like peptide ligases, catalytic domain"/>
    <property type="match status" value="1"/>
</dbReference>
<comment type="caution">
    <text evidence="11">The sequence shown here is derived from an EMBL/GenBank/DDBJ whole genome shotgun (WGS) entry which is preliminary data.</text>
</comment>
<dbReference type="GO" id="GO:0005737">
    <property type="term" value="C:cytoplasm"/>
    <property type="evidence" value="ECO:0007669"/>
    <property type="project" value="UniProtKB-SubCell"/>
</dbReference>
<dbReference type="InterPro" id="IPR036615">
    <property type="entry name" value="Mur_ligase_C_dom_sf"/>
</dbReference>
<dbReference type="EMBL" id="PEZJ01000019">
    <property type="protein sequence ID" value="PIS13952.1"/>
    <property type="molecule type" value="Genomic_DNA"/>
</dbReference>
<keyword evidence="7 8" id="KW-0131">Cell cycle</keyword>
<evidence type="ECO:0000259" key="9">
    <source>
        <dbReference type="Pfam" id="PF02875"/>
    </source>
</evidence>
<keyword evidence="6 7" id="KW-0067">ATP-binding</keyword>
<dbReference type="GO" id="GO:0005524">
    <property type="term" value="F:ATP binding"/>
    <property type="evidence" value="ECO:0007669"/>
    <property type="project" value="UniProtKB-UniRule"/>
</dbReference>
<dbReference type="GO" id="GO:0071555">
    <property type="term" value="P:cell wall organization"/>
    <property type="evidence" value="ECO:0007669"/>
    <property type="project" value="UniProtKB-KW"/>
</dbReference>
<dbReference type="UniPathway" id="UPA00219"/>
<keyword evidence="3 7" id="KW-0963">Cytoplasm</keyword>